<dbReference type="InterPro" id="IPR027503">
    <property type="entry name" value="Lonm_euk"/>
</dbReference>
<evidence type="ECO:0000256" key="1">
    <source>
        <dbReference type="ARBA" id="ARBA00004305"/>
    </source>
</evidence>
<comment type="similarity">
    <text evidence="11 12 13">Belongs to the peptidase S16 family.</text>
</comment>
<dbReference type="InterPro" id="IPR003111">
    <property type="entry name" value="Lon_prtase_N"/>
</dbReference>
<dbReference type="Pfam" id="PF02190">
    <property type="entry name" value="LON_substr_bdg"/>
    <property type="match status" value="1"/>
</dbReference>
<dbReference type="InterPro" id="IPR003959">
    <property type="entry name" value="ATPase_AAA_core"/>
</dbReference>
<dbReference type="SUPFAM" id="SSF88697">
    <property type="entry name" value="PUA domain-like"/>
    <property type="match status" value="1"/>
</dbReference>
<dbReference type="FunFam" id="1.20.58.1480:FF:000002">
    <property type="entry name" value="Lon protease homolog, mitochondrial"/>
    <property type="match status" value="1"/>
</dbReference>
<dbReference type="GO" id="GO:0070407">
    <property type="term" value="P:oxidation-dependent protein catabolic process"/>
    <property type="evidence" value="ECO:0007669"/>
    <property type="project" value="UniProtKB-UniRule"/>
</dbReference>
<protein>
    <recommendedName>
        <fullName evidence="11">Lon protease homolog, mitochondrial</fullName>
        <ecNumber evidence="11">3.4.21.53</ecNumber>
    </recommendedName>
</protein>
<dbReference type="InterPro" id="IPR046336">
    <property type="entry name" value="Lon_prtase_N_sf"/>
</dbReference>
<evidence type="ECO:0000256" key="13">
    <source>
        <dbReference type="RuleBase" id="RU000591"/>
    </source>
</evidence>
<feature type="active site" evidence="11 12">
    <location>
        <position position="952"/>
    </location>
</feature>
<dbReference type="InterPro" id="IPR015947">
    <property type="entry name" value="PUA-like_sf"/>
</dbReference>
<evidence type="ECO:0000256" key="3">
    <source>
        <dbReference type="ARBA" id="ARBA00022741"/>
    </source>
</evidence>
<dbReference type="InterPro" id="IPR027065">
    <property type="entry name" value="Lon_Prtase"/>
</dbReference>
<dbReference type="GO" id="GO:0051131">
    <property type="term" value="P:chaperone-mediated protein complex assembly"/>
    <property type="evidence" value="ECO:0007669"/>
    <property type="project" value="UniProtKB-UniRule"/>
</dbReference>
<dbReference type="Gene3D" id="3.30.230.10">
    <property type="match status" value="1"/>
</dbReference>
<evidence type="ECO:0000256" key="8">
    <source>
        <dbReference type="ARBA" id="ARBA00023125"/>
    </source>
</evidence>
<dbReference type="PROSITE" id="PS01046">
    <property type="entry name" value="LON_SER"/>
    <property type="match status" value="1"/>
</dbReference>
<keyword evidence="2 11" id="KW-0645">Protease</keyword>
<dbReference type="InterPro" id="IPR020568">
    <property type="entry name" value="Ribosomal_Su5_D2-typ_SF"/>
</dbReference>
<keyword evidence="15" id="KW-0472">Membrane</keyword>
<dbReference type="GO" id="GO:0004176">
    <property type="term" value="F:ATP-dependent peptidase activity"/>
    <property type="evidence" value="ECO:0007669"/>
    <property type="project" value="UniProtKB-UniRule"/>
</dbReference>
<name>A0A6H5H747_9HEMI</name>
<keyword evidence="8 11" id="KW-0238">DNA-binding</keyword>
<feature type="active site" evidence="11 12">
    <location>
        <position position="909"/>
    </location>
</feature>
<evidence type="ECO:0000256" key="12">
    <source>
        <dbReference type="PROSITE-ProRule" id="PRU01122"/>
    </source>
</evidence>
<evidence type="ECO:0000259" key="17">
    <source>
        <dbReference type="PROSITE" id="PS51787"/>
    </source>
</evidence>
<dbReference type="EC" id="3.4.21.53" evidence="11"/>
<evidence type="ECO:0000256" key="11">
    <source>
        <dbReference type="HAMAP-Rule" id="MF_03120"/>
    </source>
</evidence>
<dbReference type="SUPFAM" id="SSF52540">
    <property type="entry name" value="P-loop containing nucleoside triphosphate hydrolases"/>
    <property type="match status" value="1"/>
</dbReference>
<evidence type="ECO:0000256" key="7">
    <source>
        <dbReference type="ARBA" id="ARBA00022946"/>
    </source>
</evidence>
<evidence type="ECO:0000256" key="6">
    <source>
        <dbReference type="ARBA" id="ARBA00022840"/>
    </source>
</evidence>
<feature type="domain" description="Lon N-terminal" evidence="17">
    <location>
        <begin position="104"/>
        <end position="382"/>
    </location>
</feature>
<keyword evidence="15" id="KW-1133">Transmembrane helix</keyword>
<evidence type="ECO:0000256" key="2">
    <source>
        <dbReference type="ARBA" id="ARBA00022670"/>
    </source>
</evidence>
<evidence type="ECO:0000259" key="16">
    <source>
        <dbReference type="PROSITE" id="PS51786"/>
    </source>
</evidence>
<dbReference type="CDD" id="cd19500">
    <property type="entry name" value="RecA-like_Lon"/>
    <property type="match status" value="1"/>
</dbReference>
<dbReference type="PROSITE" id="PS51786">
    <property type="entry name" value="LON_PROTEOLYTIC"/>
    <property type="match status" value="1"/>
</dbReference>
<dbReference type="Pfam" id="PF22667">
    <property type="entry name" value="Lon_lid"/>
    <property type="match status" value="1"/>
</dbReference>
<keyword evidence="9 11" id="KW-0496">Mitochondrion</keyword>
<dbReference type="GO" id="GO:0005759">
    <property type="term" value="C:mitochondrial matrix"/>
    <property type="evidence" value="ECO:0007669"/>
    <property type="project" value="UniProtKB-SubCell"/>
</dbReference>
<keyword evidence="4 11" id="KW-0378">Hydrolase</keyword>
<dbReference type="PRINTS" id="PR00830">
    <property type="entry name" value="ENDOLAPTASE"/>
</dbReference>
<dbReference type="PANTHER" id="PTHR43718">
    <property type="entry name" value="LON PROTEASE"/>
    <property type="match status" value="1"/>
</dbReference>
<comment type="function">
    <text evidence="11">ATP-dependent serine protease that mediates the selective degradation of misfolded, unassembled or oxidatively damaged polypeptides as well as certain short-lived regulatory proteins in the mitochondrial matrix. May also have a chaperone function in the assembly of inner membrane protein complexes. Participates in the regulation of mitochondrial gene expression and in the maintenance of the integrity of the mitochondrial genome. Binds to mitochondrial DNA in a site-specific manner.</text>
</comment>
<dbReference type="Gene3D" id="1.10.8.60">
    <property type="match status" value="1"/>
</dbReference>
<dbReference type="GO" id="GO:0005524">
    <property type="term" value="F:ATP binding"/>
    <property type="evidence" value="ECO:0007669"/>
    <property type="project" value="UniProtKB-UniRule"/>
</dbReference>
<evidence type="ECO:0000256" key="14">
    <source>
        <dbReference type="SAM" id="MobiDB-lite"/>
    </source>
</evidence>
<dbReference type="GO" id="GO:0006515">
    <property type="term" value="P:protein quality control for misfolded or incompletely synthesized proteins"/>
    <property type="evidence" value="ECO:0007669"/>
    <property type="project" value="UniProtKB-UniRule"/>
</dbReference>
<dbReference type="Gene3D" id="2.30.130.40">
    <property type="entry name" value="LON domain-like"/>
    <property type="match status" value="1"/>
</dbReference>
<dbReference type="InterPro" id="IPR008269">
    <property type="entry name" value="Lon_proteolytic"/>
</dbReference>
<keyword evidence="19" id="KW-1185">Reference proteome</keyword>
<feature type="region of interest" description="Disordered" evidence="14">
    <location>
        <begin position="54"/>
        <end position="89"/>
    </location>
</feature>
<feature type="domain" description="Lon proteolytic" evidence="16">
    <location>
        <begin position="771"/>
        <end position="1003"/>
    </location>
</feature>
<dbReference type="FunFam" id="3.40.50.300:FF:000021">
    <property type="entry name" value="Lon protease homolog"/>
    <property type="match status" value="1"/>
</dbReference>
<proteinExistence type="inferred from homology"/>
<evidence type="ECO:0000256" key="10">
    <source>
        <dbReference type="ARBA" id="ARBA00050665"/>
    </source>
</evidence>
<dbReference type="Gene3D" id="1.20.5.5270">
    <property type="match status" value="1"/>
</dbReference>
<feature type="binding site" evidence="11">
    <location>
        <begin position="535"/>
        <end position="542"/>
    </location>
    <ligand>
        <name>ATP</name>
        <dbReference type="ChEBI" id="CHEBI:30616"/>
    </ligand>
</feature>
<evidence type="ECO:0000256" key="4">
    <source>
        <dbReference type="ARBA" id="ARBA00022801"/>
    </source>
</evidence>
<reference evidence="18 19" key="1">
    <citation type="submission" date="2020-02" db="EMBL/GenBank/DDBJ databases">
        <authorList>
            <person name="Ferguson B K."/>
        </authorList>
    </citation>
    <scope>NUCLEOTIDE SEQUENCE [LARGE SCALE GENOMIC DNA]</scope>
</reference>
<feature type="region of interest" description="Disordered" evidence="14">
    <location>
        <begin position="258"/>
        <end position="277"/>
    </location>
</feature>
<keyword evidence="15" id="KW-0812">Transmembrane</keyword>
<sequence>MNVCLLRGLATRVRLRPAALRHSRLLTRLSSGVLRHDSSLQCLPSTAGVRFFCAPGGGSNGPKRSDDPPPPPEEGGKAPADEDPSTGSTTLPASVVVPEVWPQLPLLAINRNPVFPRFIKLVEITDPDLVELVRRKVRLNQPYAGIFLKKNDEYVILNEIITKKIFPKLFFPNFLQLFEMVCSRSNEKQVVDHVDEVYKIGTFGQIHEMQDLGDKLRLVIMSHRRIKLLGPLHEDVETTAAEGAETRRKRTARKLKELGLSSAPASKKTETEPLASPKKKPVLMVEVENIQHEKFKTTEEVKALTQEVIKTIKDIISLNPIYRESLQQMLHQSQRVVDNPVYLSDLGAALTGAEPPELQAVLEEMDIPKRLMLSLSLLKKELELSKLQQKIGKEVEEKVKQQHKKYILHEQLKVIKKELGLEKDDKDAIEEKFRERIKEKNIPKNVMEVLNEELNKLGFLESHSSEFNVTRNYLDWLTSLPWGVTSVENLDLEQATKILDEDHYGMEDVKKRVLEFIAVSQLKGSTQGKILCFYGPPGVGKTSIAKSIARALNREYFRFSVGGMTDVAEIKGHRRTYVGAMPGKVIQCLKKTKTENPLILIDEVDKIGKGFQGDPASALLEMLDPEQNANFLDHYLDVPVDLSKVLFICTANVTDTIPEPLRDRMEMIDVSGYIAEEKLAIAKQYLLPQAMRESGLTPTQIELNDEALNTIIKSYCRESGVRNLQKHIEKVNRKVAYKVVRKEAAKVSVTSDNLQDFVGKPIFSQNRMYEETPPGVVMGLAWTAMGEFEFFVNPDCVFSRFCLASLTFKLSHFNFFLLNCLLFICVGGSTLYIETALRRMSLAEKPNGKTEGSLELTGHLGDVMKESARIAMTVARNFMAEIDPVNEFLHTNHIHLHVPEGATPKDGPSAGCTITTALLSLAQKRPIRQNVAMTGEISLNGKILPVGGIKEKTIAAKRTGVNCIILPEENRKDFDDLPKYITDGLEIHFVGHYRDVYKIVFPNS</sequence>
<dbReference type="GO" id="GO:0004252">
    <property type="term" value="F:serine-type endopeptidase activity"/>
    <property type="evidence" value="ECO:0007669"/>
    <property type="project" value="UniProtKB-UniRule"/>
</dbReference>
<dbReference type="InterPro" id="IPR054594">
    <property type="entry name" value="Lon_lid"/>
</dbReference>
<dbReference type="Pfam" id="PF05362">
    <property type="entry name" value="Lon_C"/>
    <property type="match status" value="2"/>
</dbReference>
<dbReference type="GO" id="GO:0007005">
    <property type="term" value="P:mitochondrion organization"/>
    <property type="evidence" value="ECO:0007669"/>
    <property type="project" value="TreeGrafter"/>
</dbReference>
<dbReference type="Pfam" id="PF00004">
    <property type="entry name" value="AAA"/>
    <property type="match status" value="1"/>
</dbReference>
<comment type="subunit">
    <text evidence="11">Homohexamer or homoheptamer. Organized in a ring with a central cavity.</text>
</comment>
<evidence type="ECO:0000256" key="5">
    <source>
        <dbReference type="ARBA" id="ARBA00022825"/>
    </source>
</evidence>
<comment type="catalytic activity">
    <reaction evidence="10 11">
        <text>Hydrolysis of proteins in presence of ATP.</text>
        <dbReference type="EC" id="3.4.21.53"/>
    </reaction>
</comment>
<dbReference type="AlphaFoldDB" id="A0A6H5H747"/>
<feature type="transmembrane region" description="Helical" evidence="15">
    <location>
        <begin position="813"/>
        <end position="833"/>
    </location>
</feature>
<evidence type="ECO:0000313" key="19">
    <source>
        <dbReference type="Proteomes" id="UP000479000"/>
    </source>
</evidence>
<dbReference type="SUPFAM" id="SSF54211">
    <property type="entry name" value="Ribosomal protein S5 domain 2-like"/>
    <property type="match status" value="1"/>
</dbReference>
<evidence type="ECO:0000256" key="15">
    <source>
        <dbReference type="SAM" id="Phobius"/>
    </source>
</evidence>
<dbReference type="GO" id="GO:0003697">
    <property type="term" value="F:single-stranded DNA binding"/>
    <property type="evidence" value="ECO:0007669"/>
    <property type="project" value="TreeGrafter"/>
</dbReference>
<dbReference type="InterPro" id="IPR027417">
    <property type="entry name" value="P-loop_NTPase"/>
</dbReference>
<keyword evidence="5 11" id="KW-0720">Serine protease</keyword>
<gene>
    <name evidence="18" type="ORF">NTEN_LOCUS16920</name>
</gene>
<dbReference type="PANTHER" id="PTHR43718:SF2">
    <property type="entry name" value="LON PROTEASE HOMOLOG, MITOCHONDRIAL"/>
    <property type="match status" value="1"/>
</dbReference>
<dbReference type="HAMAP" id="MF_03120">
    <property type="entry name" value="lonm_euk"/>
    <property type="match status" value="1"/>
</dbReference>
<dbReference type="EMBL" id="CADCXU010024998">
    <property type="protein sequence ID" value="CAB0012131.1"/>
    <property type="molecule type" value="Genomic_DNA"/>
</dbReference>
<dbReference type="SMART" id="SM00464">
    <property type="entry name" value="LON"/>
    <property type="match status" value="1"/>
</dbReference>
<keyword evidence="6 11" id="KW-0067">ATP-binding</keyword>
<dbReference type="InterPro" id="IPR003593">
    <property type="entry name" value="AAA+_ATPase"/>
</dbReference>
<dbReference type="Proteomes" id="UP000479000">
    <property type="component" value="Unassembled WGS sequence"/>
</dbReference>
<keyword evidence="3 11" id="KW-0547">Nucleotide-binding</keyword>
<dbReference type="InterPro" id="IPR014721">
    <property type="entry name" value="Ribsml_uS5_D2-typ_fold_subgr"/>
</dbReference>
<dbReference type="Gene3D" id="1.20.58.1480">
    <property type="match status" value="1"/>
</dbReference>
<dbReference type="GO" id="GO:0016887">
    <property type="term" value="F:ATP hydrolysis activity"/>
    <property type="evidence" value="ECO:0007669"/>
    <property type="project" value="UniProtKB-UniRule"/>
</dbReference>
<dbReference type="FunFam" id="3.30.230.10:FF:000015">
    <property type="entry name" value="Lon protease homolog, mitochondrial"/>
    <property type="match status" value="1"/>
</dbReference>
<comment type="subcellular location">
    <subcellularLocation>
        <location evidence="1 11">Mitochondrion matrix</location>
    </subcellularLocation>
</comment>
<accession>A0A6H5H747</accession>
<dbReference type="GO" id="GO:0043565">
    <property type="term" value="F:sequence-specific DNA binding"/>
    <property type="evidence" value="ECO:0007669"/>
    <property type="project" value="UniProtKB-UniRule"/>
</dbReference>
<organism evidence="18 19">
    <name type="scientific">Nesidiocoris tenuis</name>
    <dbReference type="NCBI Taxonomy" id="355587"/>
    <lineage>
        <taxon>Eukaryota</taxon>
        <taxon>Metazoa</taxon>
        <taxon>Ecdysozoa</taxon>
        <taxon>Arthropoda</taxon>
        <taxon>Hexapoda</taxon>
        <taxon>Insecta</taxon>
        <taxon>Pterygota</taxon>
        <taxon>Neoptera</taxon>
        <taxon>Paraneoptera</taxon>
        <taxon>Hemiptera</taxon>
        <taxon>Heteroptera</taxon>
        <taxon>Panheteroptera</taxon>
        <taxon>Cimicomorpha</taxon>
        <taxon>Miridae</taxon>
        <taxon>Dicyphina</taxon>
        <taxon>Nesidiocoris</taxon>
    </lineage>
</organism>
<dbReference type="FunFam" id="1.20.5.5270:FF:000001">
    <property type="entry name" value="Lon protease homolog, mitochondrial"/>
    <property type="match status" value="1"/>
</dbReference>
<dbReference type="GO" id="GO:0034599">
    <property type="term" value="P:cellular response to oxidative stress"/>
    <property type="evidence" value="ECO:0007669"/>
    <property type="project" value="UniProtKB-UniRule"/>
</dbReference>
<dbReference type="SMART" id="SM00382">
    <property type="entry name" value="AAA"/>
    <property type="match status" value="1"/>
</dbReference>
<dbReference type="PROSITE" id="PS51787">
    <property type="entry name" value="LON_N"/>
    <property type="match status" value="1"/>
</dbReference>
<dbReference type="NCBIfam" id="TIGR00763">
    <property type="entry name" value="lon"/>
    <property type="match status" value="1"/>
</dbReference>
<dbReference type="FunFam" id="1.10.8.60:FF:000043">
    <property type="entry name" value="Lon protease homolog, mitochondrial"/>
    <property type="match status" value="1"/>
</dbReference>
<evidence type="ECO:0000256" key="9">
    <source>
        <dbReference type="ARBA" id="ARBA00023128"/>
    </source>
</evidence>
<dbReference type="InterPro" id="IPR008268">
    <property type="entry name" value="Peptidase_S16_AS"/>
</dbReference>
<dbReference type="OrthoDB" id="2411602at2759"/>
<evidence type="ECO:0000313" key="18">
    <source>
        <dbReference type="EMBL" id="CAB0012131.1"/>
    </source>
</evidence>
<keyword evidence="7" id="KW-0809">Transit peptide</keyword>
<dbReference type="InterPro" id="IPR004815">
    <property type="entry name" value="Lon_bac/euk-typ"/>
</dbReference>
<dbReference type="Gene3D" id="3.40.50.300">
    <property type="entry name" value="P-loop containing nucleotide triphosphate hydrolases"/>
    <property type="match status" value="1"/>
</dbReference>